<comment type="caution">
    <text evidence="2">The sequence shown here is derived from an EMBL/GenBank/DDBJ whole genome shotgun (WGS) entry which is preliminary data.</text>
</comment>
<evidence type="ECO:0000313" key="2">
    <source>
        <dbReference type="EMBL" id="MDQ4212530.1"/>
    </source>
</evidence>
<gene>
    <name evidence="2" type="ORF">RBR11_01205</name>
</gene>
<feature type="transmembrane region" description="Helical" evidence="1">
    <location>
        <begin position="139"/>
        <end position="160"/>
    </location>
</feature>
<evidence type="ECO:0000313" key="3">
    <source>
        <dbReference type="Proteomes" id="UP001230289"/>
    </source>
</evidence>
<name>A0ABU0XBP9_9MICO</name>
<keyword evidence="1" id="KW-0472">Membrane</keyword>
<keyword evidence="3" id="KW-1185">Reference proteome</keyword>
<reference evidence="2 3" key="1">
    <citation type="submission" date="2023-08" db="EMBL/GenBank/DDBJ databases">
        <title>Microbacterium sp. nov., isolated from a waste landfill.</title>
        <authorList>
            <person name="Wen W."/>
        </authorList>
    </citation>
    <scope>NUCLEOTIDE SEQUENCE [LARGE SCALE GENOMIC DNA]</scope>
    <source>
        <strain evidence="2 3">ASV81</strain>
    </source>
</reference>
<protein>
    <submittedName>
        <fullName evidence="2">Uncharacterized protein</fullName>
    </submittedName>
</protein>
<keyword evidence="1" id="KW-0812">Transmembrane</keyword>
<accession>A0ABU0XBP9</accession>
<organism evidence="2 3">
    <name type="scientific">Microbacterium capsulatum</name>
    <dbReference type="NCBI Taxonomy" id="3041921"/>
    <lineage>
        <taxon>Bacteria</taxon>
        <taxon>Bacillati</taxon>
        <taxon>Actinomycetota</taxon>
        <taxon>Actinomycetes</taxon>
        <taxon>Micrococcales</taxon>
        <taxon>Microbacteriaceae</taxon>
        <taxon>Microbacterium</taxon>
    </lineage>
</organism>
<keyword evidence="1" id="KW-1133">Transmembrane helix</keyword>
<feature type="transmembrane region" description="Helical" evidence="1">
    <location>
        <begin position="43"/>
        <end position="62"/>
    </location>
</feature>
<feature type="transmembrane region" description="Helical" evidence="1">
    <location>
        <begin position="68"/>
        <end position="90"/>
    </location>
</feature>
<dbReference type="EMBL" id="JAVFCB010000001">
    <property type="protein sequence ID" value="MDQ4212530.1"/>
    <property type="molecule type" value="Genomic_DNA"/>
</dbReference>
<evidence type="ECO:0000256" key="1">
    <source>
        <dbReference type="SAM" id="Phobius"/>
    </source>
</evidence>
<sequence>MKKKPDPDAENRARWARVRLLNEELDRLGTDAAERTSSVTNKASFLAVSAGVLVAAATAQLWKVVPLFGVMSLALACVALACAAVALRPAKRIAVQARRLVDRHLDCGHTAAQVEVELVEDKATVLAAREDDLAARAQWVWVGFAALAVAAISLSIVFSIEVLRG</sequence>
<dbReference type="Proteomes" id="UP001230289">
    <property type="component" value="Unassembled WGS sequence"/>
</dbReference>
<proteinExistence type="predicted"/>
<dbReference type="RefSeq" id="WP_308487465.1">
    <property type="nucleotide sequence ID" value="NZ_JAVFCB010000001.1"/>
</dbReference>